<feature type="transmembrane region" description="Helical" evidence="1">
    <location>
        <begin position="609"/>
        <end position="627"/>
    </location>
</feature>
<evidence type="ECO:0000313" key="2">
    <source>
        <dbReference type="EMBL" id="MBS5147580.1"/>
    </source>
</evidence>
<feature type="transmembrane region" description="Helical" evidence="1">
    <location>
        <begin position="127"/>
        <end position="147"/>
    </location>
</feature>
<feature type="transmembrane region" description="Helical" evidence="1">
    <location>
        <begin position="435"/>
        <end position="460"/>
    </location>
</feature>
<comment type="caution">
    <text evidence="2">The sequence shown here is derived from an EMBL/GenBank/DDBJ whole genome shotgun (WGS) entry which is preliminary data.</text>
</comment>
<keyword evidence="1" id="KW-0812">Transmembrane</keyword>
<feature type="transmembrane region" description="Helical" evidence="1">
    <location>
        <begin position="475"/>
        <end position="498"/>
    </location>
</feature>
<feature type="transmembrane region" description="Helical" evidence="1">
    <location>
        <begin position="639"/>
        <end position="658"/>
    </location>
</feature>
<sequence>MIVNLQEREADKVCYSRRLRALLTIAAAAYWLVLGLCTWNLLSTGKVAGAFVLLTYASLIYIVGLYTIRTFLIERRAALFGESGWRGLAYLALVSVLSGVALEFLTLFGAPLSSPLALSDWGIKRTIVFTLLSFVAISLFSGCKSRYCAPNAKRALVTKVQYDKRDLISLICITIAVLLVLSYLAAAFDLSMMSVVLFGVAIALPLTVIAASRRISIIPEWVFLSIAIPVGLVLCVLVPPMTGASWDDQIHFKNALNLSYVTSPEITNEEQRMSEMAIRFALGEEEDINLDLWPVAERRAFEGKIDEAQQMDIEEGQVIKRYYPDQLLSFTSLGYLPSAIGLWTGRLLHLPFSVTLILGRVANLIAYCAICFCAIRISPVKKVLFVVIALIPESIFLASNYSYDPWLTGMILLGIAILFREMWGSDKLLDFSQIAMAALVLFLGLGVKAVYFPIIGLFFLMPPSKFSDGAQRRQYYLFVVLFGLFVLASFALPFLFNVGNGAEVGDLRGGSEVSSSEQLKFILGNPLEYAGILLGFFVSTFFNPSYSSGYLLSFSYLSDSSPVSIPFLSFGSPLVNLVPVLFLIGIALFDNEDGDAWRHAGKGSTAWAAVIYLGTYILVATALYISFTPVGYETVNGCQLRYQLPILAPMLAVLLNYGKPLGFKDGTKKVIYLVSLFCLLFWTFVFVVSKCVV</sequence>
<feature type="transmembrane region" description="Helical" evidence="1">
    <location>
        <begin position="563"/>
        <end position="589"/>
    </location>
</feature>
<evidence type="ECO:0000256" key="1">
    <source>
        <dbReference type="SAM" id="Phobius"/>
    </source>
</evidence>
<dbReference type="Proteomes" id="UP000738879">
    <property type="component" value="Unassembled WGS sequence"/>
</dbReference>
<feature type="transmembrane region" description="Helical" evidence="1">
    <location>
        <begin position="352"/>
        <end position="375"/>
    </location>
</feature>
<gene>
    <name evidence="2" type="ORF">KHY67_07805</name>
</gene>
<feature type="transmembrane region" description="Helical" evidence="1">
    <location>
        <begin position="192"/>
        <end position="209"/>
    </location>
</feature>
<protein>
    <submittedName>
        <fullName evidence="2">DUF2142 domain-containing protein</fullName>
    </submittedName>
</protein>
<feature type="transmembrane region" description="Helical" evidence="1">
    <location>
        <begin position="519"/>
        <end position="543"/>
    </location>
</feature>
<dbReference type="Pfam" id="PF09913">
    <property type="entry name" value="DUF2142"/>
    <property type="match status" value="1"/>
</dbReference>
<organism evidence="2 3">
    <name type="scientific">Collinsella intestinalis</name>
    <dbReference type="NCBI Taxonomy" id="147207"/>
    <lineage>
        <taxon>Bacteria</taxon>
        <taxon>Bacillati</taxon>
        <taxon>Actinomycetota</taxon>
        <taxon>Coriobacteriia</taxon>
        <taxon>Coriobacteriales</taxon>
        <taxon>Coriobacteriaceae</taxon>
        <taxon>Collinsella</taxon>
    </lineage>
</organism>
<evidence type="ECO:0000313" key="3">
    <source>
        <dbReference type="Proteomes" id="UP000738879"/>
    </source>
</evidence>
<feature type="transmembrane region" description="Helical" evidence="1">
    <location>
        <begin position="167"/>
        <end position="186"/>
    </location>
</feature>
<dbReference type="EMBL" id="JAGZJA010000012">
    <property type="protein sequence ID" value="MBS5147580.1"/>
    <property type="molecule type" value="Genomic_DNA"/>
</dbReference>
<feature type="transmembrane region" description="Helical" evidence="1">
    <location>
        <begin position="221"/>
        <end position="239"/>
    </location>
</feature>
<accession>A0A943GNG6</accession>
<keyword evidence="1" id="KW-1133">Transmembrane helix</keyword>
<proteinExistence type="predicted"/>
<feature type="transmembrane region" description="Helical" evidence="1">
    <location>
        <begin position="21"/>
        <end position="42"/>
    </location>
</feature>
<feature type="transmembrane region" description="Helical" evidence="1">
    <location>
        <begin position="670"/>
        <end position="689"/>
    </location>
</feature>
<name>A0A943GNG6_9ACTN</name>
<feature type="transmembrane region" description="Helical" evidence="1">
    <location>
        <begin position="405"/>
        <end position="423"/>
    </location>
</feature>
<feature type="transmembrane region" description="Helical" evidence="1">
    <location>
        <begin position="88"/>
        <end position="107"/>
    </location>
</feature>
<reference evidence="2" key="1">
    <citation type="submission" date="2021-02" db="EMBL/GenBank/DDBJ databases">
        <title>Infant gut strain persistence is associated with maternal origin, phylogeny, and functional potential including surface adhesion and iron acquisition.</title>
        <authorList>
            <person name="Lou Y.C."/>
        </authorList>
    </citation>
    <scope>NUCLEOTIDE SEQUENCE</scope>
    <source>
        <strain evidence="2">L3_128_245G1_dasL3_128_245G1_concoct_49</strain>
    </source>
</reference>
<dbReference type="AlphaFoldDB" id="A0A943GNG6"/>
<keyword evidence="1" id="KW-0472">Membrane</keyword>
<dbReference type="InterPro" id="IPR018674">
    <property type="entry name" value="DUF2142_membrane"/>
</dbReference>
<feature type="transmembrane region" description="Helical" evidence="1">
    <location>
        <begin position="48"/>
        <end position="68"/>
    </location>
</feature>